<evidence type="ECO:0000313" key="8">
    <source>
        <dbReference type="Proteomes" id="UP000014387"/>
    </source>
</evidence>
<dbReference type="GO" id="GO:0019509">
    <property type="term" value="P:L-methionine salvage from methylthioadenosine"/>
    <property type="evidence" value="ECO:0007669"/>
    <property type="project" value="InterPro"/>
</dbReference>
<keyword evidence="8" id="KW-1185">Reference proteome</keyword>
<dbReference type="Gene3D" id="3.40.50.1580">
    <property type="entry name" value="Nucleoside phosphorylase domain"/>
    <property type="match status" value="1"/>
</dbReference>
<dbReference type="PANTHER" id="PTHR46832">
    <property type="entry name" value="5'-METHYLTHIOADENOSINE/S-ADENOSYLHOMOCYSTEINE NUCLEOSIDASE"/>
    <property type="match status" value="1"/>
</dbReference>
<dbReference type="EC" id="3.2.2.9" evidence="2"/>
<dbReference type="Pfam" id="PF01048">
    <property type="entry name" value="PNP_UDP_1"/>
    <property type="match status" value="1"/>
</dbReference>
<proteinExistence type="predicted"/>
<dbReference type="AlphaFoldDB" id="A0A9W5RF52"/>
<dbReference type="GO" id="GO:0019284">
    <property type="term" value="P:L-methionine salvage from S-adenosylmethionine"/>
    <property type="evidence" value="ECO:0007669"/>
    <property type="project" value="TreeGrafter"/>
</dbReference>
<keyword evidence="3" id="KW-0028">Amino-acid biosynthesis</keyword>
<evidence type="ECO:0000259" key="6">
    <source>
        <dbReference type="Pfam" id="PF01048"/>
    </source>
</evidence>
<dbReference type="OrthoDB" id="3734512at2"/>
<dbReference type="InterPro" id="IPR000845">
    <property type="entry name" value="Nucleoside_phosphorylase_d"/>
</dbReference>
<dbReference type="GO" id="GO:0008782">
    <property type="term" value="F:adenosylhomocysteine nucleosidase activity"/>
    <property type="evidence" value="ECO:0007669"/>
    <property type="project" value="UniProtKB-EC"/>
</dbReference>
<feature type="domain" description="Nucleoside phosphorylase" evidence="6">
    <location>
        <begin position="16"/>
        <end position="244"/>
    </location>
</feature>
<dbReference type="GO" id="GO:0005829">
    <property type="term" value="C:cytosol"/>
    <property type="evidence" value="ECO:0007669"/>
    <property type="project" value="TreeGrafter"/>
</dbReference>
<protein>
    <recommendedName>
        <fullName evidence="2">adenosylhomocysteine nucleosidase</fullName>
        <ecNumber evidence="2">3.2.2.9</ecNumber>
    </recommendedName>
</protein>
<keyword evidence="5" id="KW-0486">Methionine biosynthesis</keyword>
<dbReference type="InterPro" id="IPR035994">
    <property type="entry name" value="Nucleoside_phosphorylase_sf"/>
</dbReference>
<dbReference type="GO" id="GO:0008930">
    <property type="term" value="F:methylthioadenosine nucleosidase activity"/>
    <property type="evidence" value="ECO:0007669"/>
    <property type="project" value="InterPro"/>
</dbReference>
<evidence type="ECO:0000256" key="4">
    <source>
        <dbReference type="ARBA" id="ARBA00022801"/>
    </source>
</evidence>
<reference evidence="7 8" key="1">
    <citation type="submission" date="2013-05" db="EMBL/GenBank/DDBJ databases">
        <title>The Genome Sequence of Actinomyces europaeus ACS-120-V-COL10B.</title>
        <authorList>
            <consortium name="The Broad Institute Genomics Platform"/>
            <person name="Earl A."/>
            <person name="Ward D."/>
            <person name="Feldgarden M."/>
            <person name="Gevers D."/>
            <person name="Saerens B."/>
            <person name="Vaneechoutte M."/>
            <person name="Walker B."/>
            <person name="Young S."/>
            <person name="Zeng Q."/>
            <person name="Gargeya S."/>
            <person name="Fitzgerald M."/>
            <person name="Haas B."/>
            <person name="Abouelleil A."/>
            <person name="Allen A.W."/>
            <person name="Alvarado L."/>
            <person name="Arachchi H.M."/>
            <person name="Berlin A.M."/>
            <person name="Chapman S.B."/>
            <person name="Gainer-Dewar J."/>
            <person name="Goldberg J."/>
            <person name="Griggs A."/>
            <person name="Gujja S."/>
            <person name="Hansen M."/>
            <person name="Howarth C."/>
            <person name="Imamovic A."/>
            <person name="Ireland A."/>
            <person name="Larimer J."/>
            <person name="McCowan C."/>
            <person name="Murphy C."/>
            <person name="Pearson M."/>
            <person name="Poon T.W."/>
            <person name="Priest M."/>
            <person name="Roberts A."/>
            <person name="Saif S."/>
            <person name="Shea T."/>
            <person name="Sisk P."/>
            <person name="Sykes S."/>
            <person name="Wortman J."/>
            <person name="Nusbaum C."/>
            <person name="Birren B."/>
        </authorList>
    </citation>
    <scope>NUCLEOTIDE SEQUENCE [LARGE SCALE GENOMIC DNA]</scope>
    <source>
        <strain evidence="7 8">ACS-120-V-Col10b</strain>
    </source>
</reference>
<dbReference type="GO" id="GO:0009164">
    <property type="term" value="P:nucleoside catabolic process"/>
    <property type="evidence" value="ECO:0007669"/>
    <property type="project" value="InterPro"/>
</dbReference>
<dbReference type="RefSeq" id="WP_016444484.1">
    <property type="nucleotide sequence ID" value="NZ_KE150266.1"/>
</dbReference>
<evidence type="ECO:0000256" key="1">
    <source>
        <dbReference type="ARBA" id="ARBA00004945"/>
    </source>
</evidence>
<keyword evidence="4" id="KW-0378">Hydrolase</keyword>
<dbReference type="InterPro" id="IPR010049">
    <property type="entry name" value="MTA_SAH_Nsdase"/>
</dbReference>
<organism evidence="7 8">
    <name type="scientific">Gleimia europaea ACS-120-V-Col10b</name>
    <dbReference type="NCBI Taxonomy" id="883069"/>
    <lineage>
        <taxon>Bacteria</taxon>
        <taxon>Bacillati</taxon>
        <taxon>Actinomycetota</taxon>
        <taxon>Actinomycetes</taxon>
        <taxon>Actinomycetales</taxon>
        <taxon>Actinomycetaceae</taxon>
        <taxon>Gleimia</taxon>
    </lineage>
</organism>
<dbReference type="Proteomes" id="UP000014387">
    <property type="component" value="Unassembled WGS sequence"/>
</dbReference>
<dbReference type="SUPFAM" id="SSF53167">
    <property type="entry name" value="Purine and uridine phosphorylases"/>
    <property type="match status" value="1"/>
</dbReference>
<comment type="caution">
    <text evidence="7">The sequence shown here is derived from an EMBL/GenBank/DDBJ whole genome shotgun (WGS) entry which is preliminary data.</text>
</comment>
<accession>A0A9W5RF52</accession>
<evidence type="ECO:0000256" key="5">
    <source>
        <dbReference type="ARBA" id="ARBA00023167"/>
    </source>
</evidence>
<comment type="pathway">
    <text evidence="1">Amino-acid biosynthesis; L-methionine biosynthesis via salvage pathway; S-methyl-5-thio-alpha-D-ribose 1-phosphate from S-methyl-5'-thioadenosine (hydrolase route): step 1/2.</text>
</comment>
<sequence>MHILRDLHASTDLKTVAIAAAMDMETEPLLNLTSFGPSVDIAGQTWRVGVFEGEAGPLQLCVITAGIGLANAASAAARAHLVFGNNLSAYMCGGTTGGLGAQTSVRDIVVGTAFTYSRADATAFGYAPGQVPGMPEQYLADPGLVNKARLTLADAGKVWFGQVTSSDAFITTANVEQMREVFPAALGADMETTAAAQVCARAGVPFISVRAVSDLCGPAANQDFHIDGEIAASISAQAVRALIAEL</sequence>
<evidence type="ECO:0000256" key="3">
    <source>
        <dbReference type="ARBA" id="ARBA00022605"/>
    </source>
</evidence>
<dbReference type="CDD" id="cd09008">
    <property type="entry name" value="MTAN"/>
    <property type="match status" value="1"/>
</dbReference>
<evidence type="ECO:0000313" key="7">
    <source>
        <dbReference type="EMBL" id="EPD31373.1"/>
    </source>
</evidence>
<name>A0A9W5RF52_9ACTO</name>
<evidence type="ECO:0000256" key="2">
    <source>
        <dbReference type="ARBA" id="ARBA00011974"/>
    </source>
</evidence>
<dbReference type="NCBIfam" id="TIGR01704">
    <property type="entry name" value="MTA_SAH-Nsdase"/>
    <property type="match status" value="1"/>
</dbReference>
<dbReference type="EMBL" id="AGWN01000001">
    <property type="protein sequence ID" value="EPD31373.1"/>
    <property type="molecule type" value="Genomic_DNA"/>
</dbReference>
<gene>
    <name evidence="7" type="ORF">HMPREF9238_01144</name>
</gene>
<dbReference type="PANTHER" id="PTHR46832:SF1">
    <property type="entry name" value="5'-METHYLTHIOADENOSINE_S-ADENOSYLHOMOCYSTEINE NUCLEOSIDASE"/>
    <property type="match status" value="1"/>
</dbReference>